<dbReference type="AlphaFoldDB" id="A0AAD4IPV0"/>
<name>A0AAD4IPV0_PERFH</name>
<keyword evidence="2" id="KW-0808">Transferase</keyword>
<evidence type="ECO:0000256" key="3">
    <source>
        <dbReference type="ARBA" id="ARBA00023315"/>
    </source>
</evidence>
<evidence type="ECO:0000256" key="2">
    <source>
        <dbReference type="ARBA" id="ARBA00022679"/>
    </source>
</evidence>
<dbReference type="PANTHER" id="PTHR18919">
    <property type="entry name" value="ACETYL-COA C-ACYLTRANSFERASE"/>
    <property type="match status" value="1"/>
</dbReference>
<comment type="caution">
    <text evidence="5">The sequence shown here is derived from an EMBL/GenBank/DDBJ whole genome shotgun (WGS) entry which is preliminary data.</text>
</comment>
<keyword evidence="3" id="KW-0012">Acyltransferase</keyword>
<feature type="domain" description="Thiolase N-terminal" evidence="4">
    <location>
        <begin position="109"/>
        <end position="144"/>
    </location>
</feature>
<protein>
    <submittedName>
        <fullName evidence="5">Acetoacetyl-CoA thiolase 2</fullName>
    </submittedName>
</protein>
<keyword evidence="6" id="KW-1185">Reference proteome</keyword>
<proteinExistence type="inferred from homology"/>
<evidence type="ECO:0000313" key="6">
    <source>
        <dbReference type="Proteomes" id="UP001190926"/>
    </source>
</evidence>
<dbReference type="SUPFAM" id="SSF53901">
    <property type="entry name" value="Thiolase-like"/>
    <property type="match status" value="1"/>
</dbReference>
<feature type="domain" description="Thiolase N-terminal" evidence="4">
    <location>
        <begin position="2"/>
        <end position="108"/>
    </location>
</feature>
<dbReference type="Gene3D" id="3.40.47.10">
    <property type="match status" value="2"/>
</dbReference>
<dbReference type="PANTHER" id="PTHR18919:SF161">
    <property type="entry name" value="ACETYL-COA ACETYLTRANSFERASE 2"/>
    <property type="match status" value="1"/>
</dbReference>
<evidence type="ECO:0000313" key="5">
    <source>
        <dbReference type="EMBL" id="KAH6756907.1"/>
    </source>
</evidence>
<gene>
    <name evidence="5" type="ORF">C2S53_006709</name>
</gene>
<dbReference type="GO" id="GO:0005739">
    <property type="term" value="C:mitochondrion"/>
    <property type="evidence" value="ECO:0007669"/>
    <property type="project" value="TreeGrafter"/>
</dbReference>
<accession>A0AAD4IPV0</accession>
<reference evidence="5 6" key="1">
    <citation type="journal article" date="2021" name="Nat. Commun.">
        <title>Incipient diploidization of the medicinal plant Perilla within 10,000 years.</title>
        <authorList>
            <person name="Zhang Y."/>
            <person name="Shen Q."/>
            <person name="Leng L."/>
            <person name="Zhang D."/>
            <person name="Chen S."/>
            <person name="Shi Y."/>
            <person name="Ning Z."/>
            <person name="Chen S."/>
        </authorList>
    </citation>
    <scope>NUCLEOTIDE SEQUENCE [LARGE SCALE GENOMIC DNA]</scope>
    <source>
        <strain evidence="6">cv. PC099</strain>
    </source>
</reference>
<evidence type="ECO:0000256" key="1">
    <source>
        <dbReference type="ARBA" id="ARBA00010982"/>
    </source>
</evidence>
<dbReference type="InterPro" id="IPR016039">
    <property type="entry name" value="Thiolase-like"/>
</dbReference>
<dbReference type="EMBL" id="SDAM02029499">
    <property type="protein sequence ID" value="KAH6756907.1"/>
    <property type="molecule type" value="Genomic_DNA"/>
</dbReference>
<sequence>MLAAQSIELGINDVVVAGGMESMSNVPKYLPQARKGSRVGHDLVVDGMVKDGLWDVYNEYEMGVCAELCAQHYNVTREEQDDYAVQSYERGIAGHDNGAFAWEIVPFDAAKLRKLRPCFKQTGGTVTAGNASAISDGAAAVVLAIPKAIRNAGLQASEINEAFANQKL</sequence>
<dbReference type="Proteomes" id="UP001190926">
    <property type="component" value="Unassembled WGS sequence"/>
</dbReference>
<evidence type="ECO:0000259" key="4">
    <source>
        <dbReference type="Pfam" id="PF00108"/>
    </source>
</evidence>
<dbReference type="GO" id="GO:0003985">
    <property type="term" value="F:acetyl-CoA C-acetyltransferase activity"/>
    <property type="evidence" value="ECO:0007669"/>
    <property type="project" value="TreeGrafter"/>
</dbReference>
<dbReference type="GO" id="GO:0006635">
    <property type="term" value="P:fatty acid beta-oxidation"/>
    <property type="evidence" value="ECO:0007669"/>
    <property type="project" value="TreeGrafter"/>
</dbReference>
<dbReference type="Pfam" id="PF00108">
    <property type="entry name" value="Thiolase_N"/>
    <property type="match status" value="2"/>
</dbReference>
<organism evidence="5 6">
    <name type="scientific">Perilla frutescens var. hirtella</name>
    <name type="common">Perilla citriodora</name>
    <name type="synonym">Perilla setoyensis</name>
    <dbReference type="NCBI Taxonomy" id="608512"/>
    <lineage>
        <taxon>Eukaryota</taxon>
        <taxon>Viridiplantae</taxon>
        <taxon>Streptophyta</taxon>
        <taxon>Embryophyta</taxon>
        <taxon>Tracheophyta</taxon>
        <taxon>Spermatophyta</taxon>
        <taxon>Magnoliopsida</taxon>
        <taxon>eudicotyledons</taxon>
        <taxon>Gunneridae</taxon>
        <taxon>Pentapetalae</taxon>
        <taxon>asterids</taxon>
        <taxon>lamiids</taxon>
        <taxon>Lamiales</taxon>
        <taxon>Lamiaceae</taxon>
        <taxon>Nepetoideae</taxon>
        <taxon>Elsholtzieae</taxon>
        <taxon>Perilla</taxon>
    </lineage>
</organism>
<comment type="similarity">
    <text evidence="1">Belongs to the thiolase-like superfamily. Thiolase family.</text>
</comment>
<dbReference type="InterPro" id="IPR020616">
    <property type="entry name" value="Thiolase_N"/>
</dbReference>